<gene>
    <name evidence="1" type="ORF">D3W54_14725</name>
</gene>
<keyword evidence="2" id="KW-1185">Reference proteome</keyword>
<proteinExistence type="predicted"/>
<accession>A0ABQ6VUC9</accession>
<sequence>MADALATSLIWTLFLLVIPPVSAICWVVVWWSGNASQKSLHAPQGNSFRTEGSCWSAWNEGIRGAKARRCFLIHEWGKWEPLSGQEYQWQTRRCFRCGKFQDKRR</sequence>
<reference evidence="1 2" key="1">
    <citation type="submission" date="2018-09" db="EMBL/GenBank/DDBJ databases">
        <title>Genome sequence and characterization of the bcs clusters for the production of nanocellulose from the low pH resistant strain Komagataeibacter medellinensis ID13488.</title>
        <authorList>
            <person name="Hernandez-Arriaga A.M."/>
            <person name="Del Cerro C."/>
            <person name="Urbina L."/>
            <person name="Eceiza A."/>
            <person name="Retegi A."/>
            <person name="Prieto M.A."/>
        </authorList>
    </citation>
    <scope>NUCLEOTIDE SEQUENCE [LARGE SCALE GENOMIC DNA]</scope>
    <source>
        <strain evidence="1 2">ID13488</strain>
    </source>
</reference>
<evidence type="ECO:0000313" key="1">
    <source>
        <dbReference type="EMBL" id="KAB8122443.1"/>
    </source>
</evidence>
<dbReference type="EMBL" id="QYAZ01000002">
    <property type="protein sequence ID" value="KAB8122443.1"/>
    <property type="molecule type" value="Genomic_DNA"/>
</dbReference>
<dbReference type="Proteomes" id="UP000427842">
    <property type="component" value="Unassembled WGS sequence"/>
</dbReference>
<name>A0ABQ6VUC9_9PROT</name>
<protein>
    <submittedName>
        <fullName evidence="1">Uncharacterized protein</fullName>
    </submittedName>
</protein>
<evidence type="ECO:0000313" key="2">
    <source>
        <dbReference type="Proteomes" id="UP000427842"/>
    </source>
</evidence>
<organism evidence="1 2">
    <name type="scientific">Komagataeibacter medellinensis</name>
    <dbReference type="NCBI Taxonomy" id="1177712"/>
    <lineage>
        <taxon>Bacteria</taxon>
        <taxon>Pseudomonadati</taxon>
        <taxon>Pseudomonadota</taxon>
        <taxon>Alphaproteobacteria</taxon>
        <taxon>Acetobacterales</taxon>
        <taxon>Acetobacteraceae</taxon>
        <taxon>Komagataeibacter</taxon>
    </lineage>
</organism>
<comment type="caution">
    <text evidence="1">The sequence shown here is derived from an EMBL/GenBank/DDBJ whole genome shotgun (WGS) entry which is preliminary data.</text>
</comment>